<dbReference type="RefSeq" id="WP_345207105.1">
    <property type="nucleotide sequence ID" value="NZ_BAABHX010000007.1"/>
</dbReference>
<organism evidence="1 2">
    <name type="scientific">Chryseobacterium ginsengisoli</name>
    <dbReference type="NCBI Taxonomy" id="363853"/>
    <lineage>
        <taxon>Bacteria</taxon>
        <taxon>Pseudomonadati</taxon>
        <taxon>Bacteroidota</taxon>
        <taxon>Flavobacteriia</taxon>
        <taxon>Flavobacteriales</taxon>
        <taxon>Weeksellaceae</taxon>
        <taxon>Chryseobacterium group</taxon>
        <taxon>Chryseobacterium</taxon>
    </lineage>
</organism>
<keyword evidence="2" id="KW-1185">Reference proteome</keyword>
<reference evidence="2" key="1">
    <citation type="journal article" date="2019" name="Int. J. Syst. Evol. Microbiol.">
        <title>The Global Catalogue of Microorganisms (GCM) 10K type strain sequencing project: providing services to taxonomists for standard genome sequencing and annotation.</title>
        <authorList>
            <consortium name="The Broad Institute Genomics Platform"/>
            <consortium name="The Broad Institute Genome Sequencing Center for Infectious Disease"/>
            <person name="Wu L."/>
            <person name="Ma J."/>
        </authorList>
    </citation>
    <scope>NUCLEOTIDE SEQUENCE [LARGE SCALE GENOMIC DNA]</scope>
    <source>
        <strain evidence="2">JCM 18019</strain>
    </source>
</reference>
<evidence type="ECO:0000313" key="2">
    <source>
        <dbReference type="Proteomes" id="UP001500353"/>
    </source>
</evidence>
<sequence>MELDRKSAVVTIKNNSTKNYAFPIELTNLKAYYENDIVCEYFHSYHAPSHGLSFSLKLTDPKTKEILKPQRTHVNIDFESFEKYLTENKGCFSLDEEKEEWQVKHKIKDKTKADLNYYIYNHLIYLRPNQRFSYRIVIDLENISSEFYFIDRYDVKPNTKYAFELYTEITDCIYDLLTPEQKEEIKDYTLFTGKITSNIIDCNSTPE</sequence>
<evidence type="ECO:0000313" key="1">
    <source>
        <dbReference type="EMBL" id="GAA5098932.1"/>
    </source>
</evidence>
<protein>
    <submittedName>
        <fullName evidence="1">Uncharacterized protein</fullName>
    </submittedName>
</protein>
<dbReference type="Proteomes" id="UP001500353">
    <property type="component" value="Unassembled WGS sequence"/>
</dbReference>
<gene>
    <name evidence="1" type="ORF">GCM10023210_35620</name>
</gene>
<accession>A0ABP9MSV5</accession>
<name>A0ABP9MSV5_9FLAO</name>
<dbReference type="EMBL" id="BAABHX010000007">
    <property type="protein sequence ID" value="GAA5098932.1"/>
    <property type="molecule type" value="Genomic_DNA"/>
</dbReference>
<proteinExistence type="predicted"/>
<comment type="caution">
    <text evidence="1">The sequence shown here is derived from an EMBL/GenBank/DDBJ whole genome shotgun (WGS) entry which is preliminary data.</text>
</comment>